<keyword evidence="3" id="KW-1185">Reference proteome</keyword>
<evidence type="ECO:0000256" key="1">
    <source>
        <dbReference type="SAM" id="MobiDB-lite"/>
    </source>
</evidence>
<feature type="region of interest" description="Disordered" evidence="1">
    <location>
        <begin position="1"/>
        <end position="22"/>
    </location>
</feature>
<proteinExistence type="predicted"/>
<reference evidence="2 3" key="1">
    <citation type="journal article" date="2021" name="Sci. Rep.">
        <title>Chromosome anchoring in Senegalese sole (Solea senegalensis) reveals sex-associated markers and genome rearrangements in flatfish.</title>
        <authorList>
            <person name="Guerrero-Cozar I."/>
            <person name="Gomez-Garrido J."/>
            <person name="Berbel C."/>
            <person name="Martinez-Blanch J.F."/>
            <person name="Alioto T."/>
            <person name="Claros M.G."/>
            <person name="Gagnaire P.A."/>
            <person name="Manchado M."/>
        </authorList>
    </citation>
    <scope>NUCLEOTIDE SEQUENCE [LARGE SCALE GENOMIC DNA]</scope>
    <source>
        <strain evidence="2">Sse05_10M</strain>
    </source>
</reference>
<dbReference type="Proteomes" id="UP000693946">
    <property type="component" value="Linkage Group LG12"/>
</dbReference>
<name>A0AAV6SNG9_SOLSE</name>
<dbReference type="EMBL" id="JAGKHQ010000004">
    <property type="protein sequence ID" value="KAG7518973.1"/>
    <property type="molecule type" value="Genomic_DNA"/>
</dbReference>
<comment type="caution">
    <text evidence="2">The sequence shown here is derived from an EMBL/GenBank/DDBJ whole genome shotgun (WGS) entry which is preliminary data.</text>
</comment>
<gene>
    <name evidence="2" type="ORF">JOB18_048401</name>
</gene>
<accession>A0AAV6SNG9</accession>
<dbReference type="AlphaFoldDB" id="A0AAV6SNG9"/>
<evidence type="ECO:0000313" key="2">
    <source>
        <dbReference type="EMBL" id="KAG7518973.1"/>
    </source>
</evidence>
<sequence>MKRDRNPGGLTRTPPTSVTCVTGHESRMKSLWTSYNRIFTLRSRSRVSSIDLVIDSQNGHKRCGTFFTDIRCREARYEPSLNDMRTHANKAVTGGCL</sequence>
<protein>
    <submittedName>
        <fullName evidence="2">Uncharacterized protein</fullName>
    </submittedName>
</protein>
<organism evidence="2 3">
    <name type="scientific">Solea senegalensis</name>
    <name type="common">Senegalese sole</name>
    <dbReference type="NCBI Taxonomy" id="28829"/>
    <lineage>
        <taxon>Eukaryota</taxon>
        <taxon>Metazoa</taxon>
        <taxon>Chordata</taxon>
        <taxon>Craniata</taxon>
        <taxon>Vertebrata</taxon>
        <taxon>Euteleostomi</taxon>
        <taxon>Actinopterygii</taxon>
        <taxon>Neopterygii</taxon>
        <taxon>Teleostei</taxon>
        <taxon>Neoteleostei</taxon>
        <taxon>Acanthomorphata</taxon>
        <taxon>Carangaria</taxon>
        <taxon>Pleuronectiformes</taxon>
        <taxon>Pleuronectoidei</taxon>
        <taxon>Soleidae</taxon>
        <taxon>Solea</taxon>
    </lineage>
</organism>
<evidence type="ECO:0000313" key="3">
    <source>
        <dbReference type="Proteomes" id="UP000693946"/>
    </source>
</evidence>